<sequence>MGSSGVVVKYRQIDLTGSYWSEWSPTLSHVVPYTKCPSRVGRAASMNDSCKKLVECSSSRDPTTMEGRTEEDCLEMKKTAACYDLYESRCEDQTIIDSLQPTSGILKQRLETLCIQNKDQGRAKPNANSCHKLNQCSAMTIAATRNNKKDELCQSIEKALECFDLYLDNCNSPTIVASFRTTIGQLRQKLKTKCVQAHEQVARFSYLMSEPSACGRQFEACLTPQLLHASEHKNYTQLCNTAPGVLSCVERVLEEECRQVSNKVRYDLRSFIDRLRKSVEPNCRDAASPSSALSCLLLLVCLMLGQLGLRHTSG</sequence>
<evidence type="ECO:0000313" key="2">
    <source>
        <dbReference type="Proteomes" id="UP001283361"/>
    </source>
</evidence>
<keyword evidence="2" id="KW-1185">Reference proteome</keyword>
<dbReference type="Proteomes" id="UP001283361">
    <property type="component" value="Unassembled WGS sequence"/>
</dbReference>
<organism evidence="1 2">
    <name type="scientific">Elysia crispata</name>
    <name type="common">lettuce slug</name>
    <dbReference type="NCBI Taxonomy" id="231223"/>
    <lineage>
        <taxon>Eukaryota</taxon>
        <taxon>Metazoa</taxon>
        <taxon>Spiralia</taxon>
        <taxon>Lophotrochozoa</taxon>
        <taxon>Mollusca</taxon>
        <taxon>Gastropoda</taxon>
        <taxon>Heterobranchia</taxon>
        <taxon>Euthyneura</taxon>
        <taxon>Panpulmonata</taxon>
        <taxon>Sacoglossa</taxon>
        <taxon>Placobranchoidea</taxon>
        <taxon>Plakobranchidae</taxon>
        <taxon>Elysia</taxon>
    </lineage>
</organism>
<protein>
    <submittedName>
        <fullName evidence="1">Uncharacterized protein</fullName>
    </submittedName>
</protein>
<reference evidence="1" key="1">
    <citation type="journal article" date="2023" name="G3 (Bethesda)">
        <title>A reference genome for the long-term kleptoplast-retaining sea slug Elysia crispata morphotype clarki.</title>
        <authorList>
            <person name="Eastman K.E."/>
            <person name="Pendleton A.L."/>
            <person name="Shaikh M.A."/>
            <person name="Suttiyut T."/>
            <person name="Ogas R."/>
            <person name="Tomko P."/>
            <person name="Gavelis G."/>
            <person name="Widhalm J.R."/>
            <person name="Wisecaver J.H."/>
        </authorList>
    </citation>
    <scope>NUCLEOTIDE SEQUENCE</scope>
    <source>
        <strain evidence="1">ECLA1</strain>
    </source>
</reference>
<dbReference type="EMBL" id="JAWDGP010005116">
    <property type="protein sequence ID" value="KAK3759521.1"/>
    <property type="molecule type" value="Genomic_DNA"/>
</dbReference>
<dbReference type="AlphaFoldDB" id="A0AAE0YZT9"/>
<comment type="caution">
    <text evidence="1">The sequence shown here is derived from an EMBL/GenBank/DDBJ whole genome shotgun (WGS) entry which is preliminary data.</text>
</comment>
<gene>
    <name evidence="1" type="ORF">RRG08_045806</name>
</gene>
<name>A0AAE0YZT9_9GAST</name>
<proteinExistence type="predicted"/>
<evidence type="ECO:0000313" key="1">
    <source>
        <dbReference type="EMBL" id="KAK3759521.1"/>
    </source>
</evidence>
<accession>A0AAE0YZT9</accession>